<feature type="domain" description="HPt" evidence="23">
    <location>
        <begin position="976"/>
        <end position="1069"/>
    </location>
</feature>
<reference evidence="24" key="1">
    <citation type="submission" date="2020-07" db="EMBL/GenBank/DDBJ databases">
        <title>Nitrate ammonifying Pseudomonas campi sp. nov. isolated from German agricultural grassland.</title>
        <authorList>
            <person name="Timsy T."/>
            <person name="Ulrich A."/>
            <person name="Spanner T."/>
            <person name="Foesel B."/>
            <person name="Kolb S."/>
            <person name="Horn M.A."/>
            <person name="Behrendt U."/>
        </authorList>
    </citation>
    <scope>NUCLEOTIDE SEQUENCE</scope>
    <source>
        <strain evidence="24">S1-A32-2</strain>
    </source>
</reference>
<evidence type="ECO:0000259" key="20">
    <source>
        <dbReference type="PROSITE" id="PS50110"/>
    </source>
</evidence>
<sequence length="1082" mass="118932">MNSRQPSLLREALLLALCYTGAALLALYLTRQPSSMANLWPANAIACAFLVMHPLRRWPLLLLAVALTNIVCELLFGDPLRIALYFTAANLCEATLAAWLVQRCGMADNFTENPRALLAVLLNGCFWPVLASASLGALLLGQGHMGSYRDLWLGWFASACTGAVAVLPLALIWRQRGSAALLAALDPLLTPALLMLSMGVSILALLFLPFPFVYLSVPLILAALYLNVINVALFNLCVALLVSALLSFGYFLPPPFIAQWQNLLLYLPILLVMLPALLLASSLQQARQRENDFRISEQRFRGALAFAGTGVALANAQGQICEANSRLCEMFGYPRAQLLGMHHLDLSHPDDRTSSHDKLAELLAGEIAYYALDKRLLRHDGQPFWAHVTVAHLPGHAGADELIVQIDDINDKVEAQHKLNLLRIAAEKANRTKSEFLANMSREIRTPMNGVLGIAHLLGNTELNATQRKYLDMLRDAGKSLLAVISDILDFSKIEAGRLQLEPVQFELQELLRQMASLMTLLAGNRDVELLIQVAPDVPQQLQADRQRLQQVLVNLVANAIKYTQQGEIELRIERQASGEEQQLLFSVTDSGIGMSQAQLNNLHEVFTQEDASQSRRHADVGLGLEISARLVELMGGRMDVRSTPSQGSAFQFSLPLAATLDESPLPDLPEPLHDLRVLLVDDNQKSRQILQQLLESLHCQVDQADSGSVAQLLFQQAGTAQQPYDLLLVDWNMAELNGLQTLAMLAESSPTALPPSLLMVNAFAREHLTTNGRQLPVNDLLLKPVTRSSLLGVLQETLSQPHTTASNSEPAARRELQAMRILLVEDNLLDQIVTQGILEQQGARLTLASDGRHALDLLRQQPEAFDLILMDVQMPGMDGITATRIIRQDLRLRLPVVAMSAGVSPAERDECEQAGMDLFIAKPVDVSALLSSLKRLRYTPGDLKAIGTHLPLPGESSTLLAVDTLDLLCTVNPQMNQTLRALVKELIARGNEPLRQTATALQEGREADAISLIHNLRGSLGSLGAVSLPPLTLRLEDAIQRGDQAQIELQLQLLDNELDGLLRAFNDWLRQKTLDRQETIE</sequence>
<evidence type="ECO:0000256" key="11">
    <source>
        <dbReference type="ARBA" id="ARBA00022989"/>
    </source>
</evidence>
<feature type="transmembrane region" description="Helical" evidence="18">
    <location>
        <begin position="224"/>
        <end position="251"/>
    </location>
</feature>
<dbReference type="NCBIfam" id="TIGR00229">
    <property type="entry name" value="sensory_box"/>
    <property type="match status" value="1"/>
</dbReference>
<evidence type="ECO:0000259" key="22">
    <source>
        <dbReference type="PROSITE" id="PS50113"/>
    </source>
</evidence>
<evidence type="ECO:0000256" key="13">
    <source>
        <dbReference type="ARBA" id="ARBA00023136"/>
    </source>
</evidence>
<dbReference type="Proteomes" id="UP000501379">
    <property type="component" value="Chromosome"/>
</dbReference>
<dbReference type="KEGG" id="pcam:HNE05_15550"/>
<evidence type="ECO:0000256" key="14">
    <source>
        <dbReference type="ARBA" id="ARBA00064003"/>
    </source>
</evidence>
<dbReference type="Gene3D" id="3.40.50.2300">
    <property type="match status" value="2"/>
</dbReference>
<dbReference type="SMART" id="SM00387">
    <property type="entry name" value="HATPase_c"/>
    <property type="match status" value="1"/>
</dbReference>
<dbReference type="InterPro" id="IPR000700">
    <property type="entry name" value="PAS-assoc_C"/>
</dbReference>
<dbReference type="InterPro" id="IPR001789">
    <property type="entry name" value="Sig_transdc_resp-reg_receiver"/>
</dbReference>
<protein>
    <recommendedName>
        <fullName evidence="15">Sensory/regulatory protein RpfC</fullName>
        <ecNumber evidence="3">2.7.13.3</ecNumber>
    </recommendedName>
</protein>
<evidence type="ECO:0000256" key="2">
    <source>
        <dbReference type="ARBA" id="ARBA00004651"/>
    </source>
</evidence>
<feature type="domain" description="PAC" evidence="22">
    <location>
        <begin position="370"/>
        <end position="421"/>
    </location>
</feature>
<evidence type="ECO:0000256" key="4">
    <source>
        <dbReference type="ARBA" id="ARBA00022475"/>
    </source>
</evidence>
<dbReference type="SMART" id="SM00388">
    <property type="entry name" value="HisKA"/>
    <property type="match status" value="1"/>
</dbReference>
<dbReference type="InterPro" id="IPR013767">
    <property type="entry name" value="PAS_fold"/>
</dbReference>
<dbReference type="PROSITE" id="PS50110">
    <property type="entry name" value="RESPONSE_REGULATORY"/>
    <property type="match status" value="2"/>
</dbReference>
<keyword evidence="13 18" id="KW-0472">Membrane</keyword>
<evidence type="ECO:0000256" key="16">
    <source>
        <dbReference type="PROSITE-ProRule" id="PRU00110"/>
    </source>
</evidence>
<evidence type="ECO:0000256" key="18">
    <source>
        <dbReference type="SAM" id="Phobius"/>
    </source>
</evidence>
<dbReference type="GO" id="GO:0006355">
    <property type="term" value="P:regulation of DNA-templated transcription"/>
    <property type="evidence" value="ECO:0007669"/>
    <property type="project" value="InterPro"/>
</dbReference>
<evidence type="ECO:0000256" key="3">
    <source>
        <dbReference type="ARBA" id="ARBA00012438"/>
    </source>
</evidence>
<dbReference type="InterPro" id="IPR036641">
    <property type="entry name" value="HPT_dom_sf"/>
</dbReference>
<dbReference type="AlphaFoldDB" id="A0A6M8FBJ0"/>
<comment type="catalytic activity">
    <reaction evidence="1">
        <text>ATP + protein L-histidine = ADP + protein N-phospho-L-histidine.</text>
        <dbReference type="EC" id="2.7.13.3"/>
    </reaction>
</comment>
<keyword evidence="11 18" id="KW-1133">Transmembrane helix</keyword>
<dbReference type="PRINTS" id="PR00344">
    <property type="entry name" value="BCTRLSENSOR"/>
</dbReference>
<keyword evidence="6" id="KW-0808">Transferase</keyword>
<feature type="transmembrane region" description="Helical" evidence="18">
    <location>
        <begin position="116"/>
        <end position="140"/>
    </location>
</feature>
<dbReference type="InterPro" id="IPR011006">
    <property type="entry name" value="CheY-like_superfamily"/>
</dbReference>
<dbReference type="Gene3D" id="3.30.565.10">
    <property type="entry name" value="Histidine kinase-like ATPase, C-terminal domain"/>
    <property type="match status" value="1"/>
</dbReference>
<feature type="domain" description="PAS" evidence="21">
    <location>
        <begin position="296"/>
        <end position="366"/>
    </location>
</feature>
<evidence type="ECO:0000256" key="9">
    <source>
        <dbReference type="ARBA" id="ARBA00022777"/>
    </source>
</evidence>
<dbReference type="GO" id="GO:0005886">
    <property type="term" value="C:plasma membrane"/>
    <property type="evidence" value="ECO:0007669"/>
    <property type="project" value="UniProtKB-SubCell"/>
</dbReference>
<dbReference type="PROSITE" id="PS50112">
    <property type="entry name" value="PAS"/>
    <property type="match status" value="1"/>
</dbReference>
<dbReference type="Gene3D" id="1.10.287.130">
    <property type="match status" value="1"/>
</dbReference>
<keyword evidence="25" id="KW-1185">Reference proteome</keyword>
<dbReference type="Gene3D" id="1.20.120.160">
    <property type="entry name" value="HPT domain"/>
    <property type="match status" value="1"/>
</dbReference>
<evidence type="ECO:0000313" key="24">
    <source>
        <dbReference type="EMBL" id="QKE64701.1"/>
    </source>
</evidence>
<dbReference type="PROSITE" id="PS50109">
    <property type="entry name" value="HIS_KIN"/>
    <property type="match status" value="1"/>
</dbReference>
<dbReference type="Pfam" id="PF01627">
    <property type="entry name" value="Hpt"/>
    <property type="match status" value="1"/>
</dbReference>
<dbReference type="RefSeq" id="WP_173209859.1">
    <property type="nucleotide sequence ID" value="NZ_CP053697.2"/>
</dbReference>
<dbReference type="SMART" id="SM00091">
    <property type="entry name" value="PAS"/>
    <property type="match status" value="1"/>
</dbReference>
<feature type="modified residue" description="4-aspartylphosphate" evidence="17">
    <location>
        <position position="731"/>
    </location>
</feature>
<keyword evidence="7 18" id="KW-0812">Transmembrane</keyword>
<dbReference type="InterPro" id="IPR003661">
    <property type="entry name" value="HisK_dim/P_dom"/>
</dbReference>
<dbReference type="PANTHER" id="PTHR45339:SF1">
    <property type="entry name" value="HYBRID SIGNAL TRANSDUCTION HISTIDINE KINASE J"/>
    <property type="match status" value="1"/>
</dbReference>
<feature type="transmembrane region" description="Helical" evidence="18">
    <location>
        <begin position="83"/>
        <end position="101"/>
    </location>
</feature>
<evidence type="ECO:0000256" key="7">
    <source>
        <dbReference type="ARBA" id="ARBA00022692"/>
    </source>
</evidence>
<dbReference type="SUPFAM" id="SSF47226">
    <property type="entry name" value="Histidine-containing phosphotransfer domain, HPT domain"/>
    <property type="match status" value="1"/>
</dbReference>
<accession>A0A6M8FBJ0</accession>
<dbReference type="FunFam" id="1.10.287.130:FF:000002">
    <property type="entry name" value="Two-component osmosensing histidine kinase"/>
    <property type="match status" value="1"/>
</dbReference>
<dbReference type="InterPro" id="IPR007895">
    <property type="entry name" value="MASE1"/>
</dbReference>
<evidence type="ECO:0000256" key="12">
    <source>
        <dbReference type="ARBA" id="ARBA00023012"/>
    </source>
</evidence>
<dbReference type="EC" id="2.7.13.3" evidence="3"/>
<dbReference type="GO" id="GO:0005524">
    <property type="term" value="F:ATP binding"/>
    <property type="evidence" value="ECO:0007669"/>
    <property type="project" value="UniProtKB-KW"/>
</dbReference>
<feature type="transmembrane region" description="Helical" evidence="18">
    <location>
        <begin position="193"/>
        <end position="217"/>
    </location>
</feature>
<dbReference type="Pfam" id="PF05231">
    <property type="entry name" value="MASE1"/>
    <property type="match status" value="1"/>
</dbReference>
<evidence type="ECO:0000256" key="1">
    <source>
        <dbReference type="ARBA" id="ARBA00000085"/>
    </source>
</evidence>
<dbReference type="InterPro" id="IPR036097">
    <property type="entry name" value="HisK_dim/P_sf"/>
</dbReference>
<dbReference type="SUPFAM" id="SSF55785">
    <property type="entry name" value="PYP-like sensor domain (PAS domain)"/>
    <property type="match status" value="1"/>
</dbReference>
<feature type="transmembrane region" description="Helical" evidence="18">
    <location>
        <begin position="152"/>
        <end position="173"/>
    </location>
</feature>
<evidence type="ECO:0000256" key="5">
    <source>
        <dbReference type="ARBA" id="ARBA00022553"/>
    </source>
</evidence>
<dbReference type="EMBL" id="CP053697">
    <property type="protein sequence ID" value="QKE64701.1"/>
    <property type="molecule type" value="Genomic_DNA"/>
</dbReference>
<evidence type="ECO:0000259" key="21">
    <source>
        <dbReference type="PROSITE" id="PS50112"/>
    </source>
</evidence>
<feature type="domain" description="Response regulatory" evidence="20">
    <location>
        <begin position="677"/>
        <end position="799"/>
    </location>
</feature>
<dbReference type="SMART" id="SM00448">
    <property type="entry name" value="REC"/>
    <property type="match status" value="2"/>
</dbReference>
<feature type="transmembrane region" description="Helical" evidence="18">
    <location>
        <begin position="263"/>
        <end position="281"/>
    </location>
</feature>
<keyword evidence="8" id="KW-0547">Nucleotide-binding</keyword>
<dbReference type="Pfam" id="PF00072">
    <property type="entry name" value="Response_reg"/>
    <property type="match status" value="2"/>
</dbReference>
<keyword evidence="10" id="KW-0067">ATP-binding</keyword>
<dbReference type="InterPro" id="IPR008207">
    <property type="entry name" value="Sig_transdc_His_kin_Hpt_dom"/>
</dbReference>
<evidence type="ECO:0000259" key="19">
    <source>
        <dbReference type="PROSITE" id="PS50109"/>
    </source>
</evidence>
<dbReference type="PANTHER" id="PTHR45339">
    <property type="entry name" value="HYBRID SIGNAL TRANSDUCTION HISTIDINE KINASE J"/>
    <property type="match status" value="1"/>
</dbReference>
<organism evidence="24 25">
    <name type="scientific">Aquipseudomonas campi</name>
    <dbReference type="NCBI Taxonomy" id="2731681"/>
    <lineage>
        <taxon>Bacteria</taxon>
        <taxon>Pseudomonadati</taxon>
        <taxon>Pseudomonadota</taxon>
        <taxon>Gammaproteobacteria</taxon>
        <taxon>Pseudomonadales</taxon>
        <taxon>Pseudomonadaceae</taxon>
        <taxon>Aquipseudomonas</taxon>
    </lineage>
</organism>
<evidence type="ECO:0000256" key="15">
    <source>
        <dbReference type="ARBA" id="ARBA00068150"/>
    </source>
</evidence>
<comment type="subcellular location">
    <subcellularLocation>
        <location evidence="2">Cell membrane</location>
        <topology evidence="2">Multi-pass membrane protein</topology>
    </subcellularLocation>
</comment>
<dbReference type="InterPro" id="IPR005467">
    <property type="entry name" value="His_kinase_dom"/>
</dbReference>
<feature type="modified residue" description="4-aspartylphosphate" evidence="17">
    <location>
        <position position="872"/>
    </location>
</feature>
<feature type="domain" description="Response regulatory" evidence="20">
    <location>
        <begin position="821"/>
        <end position="938"/>
    </location>
</feature>
<dbReference type="Pfam" id="PF00512">
    <property type="entry name" value="HisKA"/>
    <property type="match status" value="1"/>
</dbReference>
<feature type="transmembrane region" description="Helical" evidence="18">
    <location>
        <begin position="58"/>
        <end position="76"/>
    </location>
</feature>
<feature type="transmembrane region" description="Helical" evidence="18">
    <location>
        <begin position="302"/>
        <end position="320"/>
    </location>
</feature>
<name>A0A6M8FBJ0_9GAMM</name>
<dbReference type="Pfam" id="PF00989">
    <property type="entry name" value="PAS"/>
    <property type="match status" value="1"/>
</dbReference>
<dbReference type="SUPFAM" id="SSF55874">
    <property type="entry name" value="ATPase domain of HSP90 chaperone/DNA topoisomerase II/histidine kinase"/>
    <property type="match status" value="1"/>
</dbReference>
<feature type="domain" description="Histidine kinase" evidence="19">
    <location>
        <begin position="439"/>
        <end position="659"/>
    </location>
</feature>
<keyword evidence="4" id="KW-1003">Cell membrane</keyword>
<dbReference type="InterPro" id="IPR035965">
    <property type="entry name" value="PAS-like_dom_sf"/>
</dbReference>
<dbReference type="InterPro" id="IPR003594">
    <property type="entry name" value="HATPase_dom"/>
</dbReference>
<dbReference type="InterPro" id="IPR036890">
    <property type="entry name" value="HATPase_C_sf"/>
</dbReference>
<proteinExistence type="predicted"/>
<dbReference type="PROSITE" id="PS50894">
    <property type="entry name" value="HPT"/>
    <property type="match status" value="1"/>
</dbReference>
<gene>
    <name evidence="24" type="ORF">HNE05_15550</name>
</gene>
<keyword evidence="12" id="KW-0902">Two-component regulatory system</keyword>
<dbReference type="CDD" id="cd17546">
    <property type="entry name" value="REC_hyHK_CKI1_RcsC-like"/>
    <property type="match status" value="2"/>
</dbReference>
<dbReference type="SUPFAM" id="SSF52172">
    <property type="entry name" value="CheY-like"/>
    <property type="match status" value="2"/>
</dbReference>
<dbReference type="InterPro" id="IPR000014">
    <property type="entry name" value="PAS"/>
</dbReference>
<evidence type="ECO:0000256" key="17">
    <source>
        <dbReference type="PROSITE-ProRule" id="PRU00169"/>
    </source>
</evidence>
<dbReference type="InterPro" id="IPR004358">
    <property type="entry name" value="Sig_transdc_His_kin-like_C"/>
</dbReference>
<evidence type="ECO:0000256" key="8">
    <source>
        <dbReference type="ARBA" id="ARBA00022741"/>
    </source>
</evidence>
<dbReference type="CDD" id="cd16922">
    <property type="entry name" value="HATPase_EvgS-ArcB-TorS-like"/>
    <property type="match status" value="1"/>
</dbReference>
<evidence type="ECO:0000259" key="23">
    <source>
        <dbReference type="PROSITE" id="PS50894"/>
    </source>
</evidence>
<keyword evidence="5 17" id="KW-0597">Phosphoprotein</keyword>
<feature type="transmembrane region" description="Helical" evidence="18">
    <location>
        <begin position="12"/>
        <end position="30"/>
    </location>
</feature>
<dbReference type="PROSITE" id="PS50113">
    <property type="entry name" value="PAC"/>
    <property type="match status" value="1"/>
</dbReference>
<dbReference type="Gene3D" id="3.30.450.20">
    <property type="entry name" value="PAS domain"/>
    <property type="match status" value="1"/>
</dbReference>
<comment type="subunit">
    <text evidence="14">At low DSF concentrations, interacts with RpfF.</text>
</comment>
<evidence type="ECO:0000313" key="25">
    <source>
        <dbReference type="Proteomes" id="UP000501379"/>
    </source>
</evidence>
<dbReference type="GO" id="GO:0000155">
    <property type="term" value="F:phosphorelay sensor kinase activity"/>
    <property type="evidence" value="ECO:0007669"/>
    <property type="project" value="InterPro"/>
</dbReference>
<evidence type="ECO:0000256" key="6">
    <source>
        <dbReference type="ARBA" id="ARBA00022679"/>
    </source>
</evidence>
<dbReference type="CDD" id="cd00082">
    <property type="entry name" value="HisKA"/>
    <property type="match status" value="1"/>
</dbReference>
<dbReference type="CDD" id="cd00130">
    <property type="entry name" value="PAS"/>
    <property type="match status" value="1"/>
</dbReference>
<evidence type="ECO:0000256" key="10">
    <source>
        <dbReference type="ARBA" id="ARBA00022840"/>
    </source>
</evidence>
<dbReference type="Pfam" id="PF02518">
    <property type="entry name" value="HATPase_c"/>
    <property type="match status" value="1"/>
</dbReference>
<feature type="modified residue" description="Phosphohistidine" evidence="16">
    <location>
        <position position="1015"/>
    </location>
</feature>
<dbReference type="FunFam" id="3.30.565.10:FF:000010">
    <property type="entry name" value="Sensor histidine kinase RcsC"/>
    <property type="match status" value="1"/>
</dbReference>
<dbReference type="SUPFAM" id="SSF47384">
    <property type="entry name" value="Homodimeric domain of signal transducing histidine kinase"/>
    <property type="match status" value="1"/>
</dbReference>
<keyword evidence="9" id="KW-0418">Kinase</keyword>